<keyword evidence="1" id="KW-0175">Coiled coil</keyword>
<dbReference type="KEGG" id="tet:TTHERM_01193560"/>
<feature type="transmembrane region" description="Helical" evidence="3">
    <location>
        <begin position="998"/>
        <end position="1021"/>
    </location>
</feature>
<keyword evidence="5" id="KW-1185">Reference proteome</keyword>
<feature type="compositionally biased region" description="Low complexity" evidence="2">
    <location>
        <begin position="1821"/>
        <end position="1833"/>
    </location>
</feature>
<feature type="region of interest" description="Disordered" evidence="2">
    <location>
        <begin position="1813"/>
        <end position="1841"/>
    </location>
</feature>
<dbReference type="Proteomes" id="UP000009168">
    <property type="component" value="Unassembled WGS sequence"/>
</dbReference>
<evidence type="ECO:0000256" key="2">
    <source>
        <dbReference type="SAM" id="MobiDB-lite"/>
    </source>
</evidence>
<proteinExistence type="predicted"/>
<gene>
    <name evidence="4" type="ORF">TTHERM_01193560</name>
</gene>
<feature type="transmembrane region" description="Helical" evidence="3">
    <location>
        <begin position="478"/>
        <end position="498"/>
    </location>
</feature>
<feature type="transmembrane region" description="Helical" evidence="3">
    <location>
        <begin position="443"/>
        <end position="466"/>
    </location>
</feature>
<evidence type="ECO:0000256" key="1">
    <source>
        <dbReference type="SAM" id="Coils"/>
    </source>
</evidence>
<sequence length="2029" mass="240373">MPKTFKSQNIHSDDDSQNFKIKRSLQGSQQLQTDEILYVTPLKKEMYPEPLFQDERLFDFEEPITIIQVNQSSSFDITFDLRHIYDLQDSLEFKYNRDWDIAIAVNNTFYLDSWRNQIDDYIIVLPETFENDNIIKEDSHKFNLFAYYDLNVMVFIRILNSTFSSFRTLFFQTVTFNIKTPYRSIYNQNKIFAFVLQNEGIVNLPLNLPNMTANTQNYPNVIISYSTANSSDSLFPQNITQESIYSSYVNNDRFWVNMQQLTIPYIPYFSNCKNYGQFMYLHDIIEDGSICDLVTPQETKPVKQLGFQTAPVSDKCEVEIECIMDEAFVSSNALPKLYEQPILTNLFYVVTNPIDLNEVTENNLIFKPEELIPIIASNQIPQGHLPTSIELKLSYYQVDKYTKKIIEAEIKFGSSVDITTLHNQDQFQYKLIFNFHSMNHAELAITFALKWSTYLVLSSIIGTFCGHEIDQYQRRGRLGASLVIIGFYLLIRISIVFVPETTEERVYHQIKNYTQRHQNKQYNLLTILDHLSDRLNIFMTQSYDGNIWREKVWKRAIYLFLIMWILIIVNVIITLSFSLLFATNIWFFIFLFKINQIFVLECTKIYVENELQLGTLACTMLMNNSISGLGAPDFFEYLFNTFVNLGISTYEKTIQVLLVEFCSQNTFKMVARFKKWLDKQFSPQDEQESLDDDVESSLELQNNQKGEDNEIIEQDNHKKGKDFFVNSEIMLTENYQESFGTNDDIKIQQENITDFQQQVLEQENIQREKQYSKESLGDMSQCQMDQSFQSKYLVDEDQFEDTFQSVFDKKFMKGFKKQNNKNHQEDLEKENKKEEEELRFKQNKIFSDFCYNTFTVLATPFQVIALWIFYDSNKMFVRWVISKEGLVFYYLFNVWNIPFQIFVDILLLKSVEQIHQVSIKEYVNLCRERFKNRKFNWKADDTTDALKCLEPTLQKIDVWCFSSQYFFCLSVFVSGMICVLQGVQTIQINKFNLFADKTLVFLLIFWVLLCFLIEQVCYFFYNHTSLWKKASSESNQEDEKEKIISKEKNATELLAKINNINIIENKCNTQLQELDLDCSPIIQPQNYDSIVQNKESIKQNRFLKNISKATHFQDITNVNMLGVRNELFNSGFQLNSLNASRQSLFSNNLYQQNIIEKKLTETILQRVQFQNNQTQQNQEQEDQMQKRNQEFIFKEQAKFIKNNYYIQLYLKEEIQNVEQYDISVQNFIHDHLSCQNKFHATIQEKIEEFIKRAKNQLSNKQIQQQWLSFSSNFQKAYHYKEKKQKILEKKIRFLKNEYQDEKFLKKFLIINKTWLKKNIKNMAYDIIRGPSSSTEDQSRLRNEIIEQFKIIGGNLKEATVISSSIQVQPVQGRILSQKVSQQIQGTYIQGIIKYWKMRSQILQIAEQCIGGFMLKSQNSYCEYCWNQWGLLVQAKENIEDTFNLYYKYECSFLKAYFNVKTLYEQDSLILDTKGYEKDLKKIKISNKIFFLNTKFLEEDIYHEDLLQNWENSKEDNFNSLQNKQGKEYTSVLKENLKENLLKQFYVQDISSDIRVNQHKKTFNRKRFIERWQEFFFLNTTFQTICLKCNDMAQDQFLKNIQEYKRKPQQVLKQQQDLIKKQLKDLYQKQNDLSKLDEQDEFDNSNEVEEEIQKQGDQNTFFQTKSINQYADVIHEENQEEDEEKLEKQKEDNDVTQLQDIEYRKINKEQSQEQEQVEECSVFTRNTPLKTSSFSQHRQQKLNSQDNLIDDEDNELLLDKQKSPLYSNSPPSKSIYQLELQNQLSSINNEVTYENDYLTENISQRFTKDQKVTVFQEEQESSSDSSDSSELSEQMNKTEQCKKQTIFKSNDISIDKDQQKDFNSKKESKIYTHNDCDDISSDSSCSSSNSNIDPQKIIQLTEKSRKSKKSFKSYESKTHPISSESFHLELNKQEKNLSRMSQAEMNQYFLYPNTGKNVQLRKFSTNQSHKLINIPTTEGQFPFLSLSQKLIQENKKINFERDIQNNSKYEENKIDQQNLNQIDEQSNQNS</sequence>
<feature type="transmembrane region" description="Helical" evidence="3">
    <location>
        <begin position="849"/>
        <end position="870"/>
    </location>
</feature>
<dbReference type="GeneID" id="7836954"/>
<evidence type="ECO:0000313" key="4">
    <source>
        <dbReference type="EMBL" id="EAR82336.2"/>
    </source>
</evidence>
<name>Q22AM0_TETTS</name>
<dbReference type="EMBL" id="GG662431">
    <property type="protein sequence ID" value="EAR82336.2"/>
    <property type="molecule type" value="Genomic_DNA"/>
</dbReference>
<evidence type="ECO:0000313" key="5">
    <source>
        <dbReference type="Proteomes" id="UP000009168"/>
    </source>
</evidence>
<keyword evidence="3" id="KW-1133">Transmembrane helix</keyword>
<dbReference type="RefSeq" id="XP_001029999.2">
    <property type="nucleotide sequence ID" value="XM_001029999.2"/>
</dbReference>
<dbReference type="HOGENOM" id="CLU_224187_0_0_1"/>
<feature type="transmembrane region" description="Helical" evidence="3">
    <location>
        <begin position="556"/>
        <end position="589"/>
    </location>
</feature>
<dbReference type="InParanoid" id="Q22AM0"/>
<dbReference type="STRING" id="312017.Q22AM0"/>
<organism evidence="4 5">
    <name type="scientific">Tetrahymena thermophila (strain SB210)</name>
    <dbReference type="NCBI Taxonomy" id="312017"/>
    <lineage>
        <taxon>Eukaryota</taxon>
        <taxon>Sar</taxon>
        <taxon>Alveolata</taxon>
        <taxon>Ciliophora</taxon>
        <taxon>Intramacronucleata</taxon>
        <taxon>Oligohymenophorea</taxon>
        <taxon>Hymenostomatida</taxon>
        <taxon>Tetrahymenina</taxon>
        <taxon>Tetrahymenidae</taxon>
        <taxon>Tetrahymena</taxon>
    </lineage>
</organism>
<accession>Q22AM0</accession>
<feature type="region of interest" description="Disordered" evidence="2">
    <location>
        <begin position="1676"/>
        <end position="1695"/>
    </location>
</feature>
<keyword evidence="3 4" id="KW-0812">Transmembrane</keyword>
<evidence type="ECO:0000256" key="3">
    <source>
        <dbReference type="SAM" id="Phobius"/>
    </source>
</evidence>
<protein>
    <submittedName>
        <fullName evidence="4">Transmembrane protein, putative</fullName>
    </submittedName>
</protein>
<feature type="transmembrane region" description="Helical" evidence="3">
    <location>
        <begin position="890"/>
        <end position="908"/>
    </location>
</feature>
<keyword evidence="3" id="KW-0472">Membrane</keyword>
<reference evidence="5" key="1">
    <citation type="journal article" date="2006" name="PLoS Biol.">
        <title>Macronuclear genome sequence of the ciliate Tetrahymena thermophila, a model eukaryote.</title>
        <authorList>
            <person name="Eisen J.A."/>
            <person name="Coyne R.S."/>
            <person name="Wu M."/>
            <person name="Wu D."/>
            <person name="Thiagarajan M."/>
            <person name="Wortman J.R."/>
            <person name="Badger J.H."/>
            <person name="Ren Q."/>
            <person name="Amedeo P."/>
            <person name="Jones K.M."/>
            <person name="Tallon L.J."/>
            <person name="Delcher A.L."/>
            <person name="Salzberg S.L."/>
            <person name="Silva J.C."/>
            <person name="Haas B.J."/>
            <person name="Majoros W.H."/>
            <person name="Farzad M."/>
            <person name="Carlton J.M."/>
            <person name="Smith R.K. Jr."/>
            <person name="Garg J."/>
            <person name="Pearlman R.E."/>
            <person name="Karrer K.M."/>
            <person name="Sun L."/>
            <person name="Manning G."/>
            <person name="Elde N.C."/>
            <person name="Turkewitz A.P."/>
            <person name="Asai D.J."/>
            <person name="Wilkes D.E."/>
            <person name="Wang Y."/>
            <person name="Cai H."/>
            <person name="Collins K."/>
            <person name="Stewart B.A."/>
            <person name="Lee S.R."/>
            <person name="Wilamowska K."/>
            <person name="Weinberg Z."/>
            <person name="Ruzzo W.L."/>
            <person name="Wloga D."/>
            <person name="Gaertig J."/>
            <person name="Frankel J."/>
            <person name="Tsao C.-C."/>
            <person name="Gorovsky M.A."/>
            <person name="Keeling P.J."/>
            <person name="Waller R.F."/>
            <person name="Patron N.J."/>
            <person name="Cherry J.M."/>
            <person name="Stover N.A."/>
            <person name="Krieger C.J."/>
            <person name="del Toro C."/>
            <person name="Ryder H.F."/>
            <person name="Williamson S.C."/>
            <person name="Barbeau R.A."/>
            <person name="Hamilton E.P."/>
            <person name="Orias E."/>
        </authorList>
    </citation>
    <scope>NUCLEOTIDE SEQUENCE [LARGE SCALE GENOMIC DNA]</scope>
    <source>
        <strain evidence="5">SB210</strain>
    </source>
</reference>
<dbReference type="OrthoDB" id="439917at2759"/>
<feature type="coiled-coil region" evidence="1">
    <location>
        <begin position="815"/>
        <end position="844"/>
    </location>
</feature>